<dbReference type="EMBL" id="ODYU01001648">
    <property type="protein sequence ID" value="SOQ38167.1"/>
    <property type="molecule type" value="Genomic_DNA"/>
</dbReference>
<evidence type="ECO:0000313" key="1">
    <source>
        <dbReference type="EMBL" id="SOQ38167.1"/>
    </source>
</evidence>
<accession>A0A2H1VBG6</accession>
<gene>
    <name evidence="1" type="ORF">SFRICE_020369</name>
</gene>
<protein>
    <submittedName>
        <fullName evidence="1">SFRICE_020369</fullName>
    </submittedName>
</protein>
<name>A0A2H1VBG6_SPOFR</name>
<organism evidence="1">
    <name type="scientific">Spodoptera frugiperda</name>
    <name type="common">Fall armyworm</name>
    <dbReference type="NCBI Taxonomy" id="7108"/>
    <lineage>
        <taxon>Eukaryota</taxon>
        <taxon>Metazoa</taxon>
        <taxon>Ecdysozoa</taxon>
        <taxon>Arthropoda</taxon>
        <taxon>Hexapoda</taxon>
        <taxon>Insecta</taxon>
        <taxon>Pterygota</taxon>
        <taxon>Neoptera</taxon>
        <taxon>Endopterygota</taxon>
        <taxon>Lepidoptera</taxon>
        <taxon>Glossata</taxon>
        <taxon>Ditrysia</taxon>
        <taxon>Noctuoidea</taxon>
        <taxon>Noctuidae</taxon>
        <taxon>Amphipyrinae</taxon>
        <taxon>Spodoptera</taxon>
    </lineage>
</organism>
<dbReference type="AlphaFoldDB" id="A0A2H1VBG6"/>
<reference evidence="1" key="1">
    <citation type="submission" date="2016-07" db="EMBL/GenBank/DDBJ databases">
        <authorList>
            <person name="Bretaudeau A."/>
        </authorList>
    </citation>
    <scope>NUCLEOTIDE SEQUENCE</scope>
    <source>
        <strain evidence="1">Rice</strain>
        <tissue evidence="1">Whole body</tissue>
    </source>
</reference>
<sequence length="187" mass="20900">MSTAVQVRIHIPFIHIPIPLSWLDVSFEFFGLHVYFYFTYLLTTRPFLRGENHPMTSPALSEAGGSVRLLLTKNHPVPTPAFRAGSPVNPLGVDLLMRRFPKLPEVETKGDDFQLELEILISLLSALTASLVEWSLVRLPGKGSRVRFRGEHLPSVKILRFVQTLLAYIVVTPFIPEGVGRGAHCST</sequence>
<proteinExistence type="predicted"/>